<comment type="caution">
    <text evidence="1">The sequence shown here is derived from an EMBL/GenBank/DDBJ whole genome shotgun (WGS) entry which is preliminary data.</text>
</comment>
<organism evidence="1 2">
    <name type="scientific">Paeniglutamicibacter antarcticus</name>
    <dbReference type="NCBI Taxonomy" id="494023"/>
    <lineage>
        <taxon>Bacteria</taxon>
        <taxon>Bacillati</taxon>
        <taxon>Actinomycetota</taxon>
        <taxon>Actinomycetes</taxon>
        <taxon>Micrococcales</taxon>
        <taxon>Micrococcaceae</taxon>
        <taxon>Paeniglutamicibacter</taxon>
    </lineage>
</organism>
<evidence type="ECO:0000313" key="2">
    <source>
        <dbReference type="Proteomes" id="UP001501257"/>
    </source>
</evidence>
<accession>A0ABP9TTH0</accession>
<evidence type="ECO:0000313" key="1">
    <source>
        <dbReference type="EMBL" id="GAA5229048.1"/>
    </source>
</evidence>
<dbReference type="RefSeq" id="WP_345469141.1">
    <property type="nucleotide sequence ID" value="NZ_BAABLK010000093.1"/>
</dbReference>
<protein>
    <submittedName>
        <fullName evidence="1">Uncharacterized protein</fullName>
    </submittedName>
</protein>
<dbReference type="Pfam" id="PF18963">
    <property type="entry name" value="DUF5703"/>
    <property type="match status" value="1"/>
</dbReference>
<dbReference type="Proteomes" id="UP001501257">
    <property type="component" value="Unassembled WGS sequence"/>
</dbReference>
<keyword evidence="2" id="KW-1185">Reference proteome</keyword>
<reference evidence="2" key="1">
    <citation type="journal article" date="2019" name="Int. J. Syst. Evol. Microbiol.">
        <title>The Global Catalogue of Microorganisms (GCM) 10K type strain sequencing project: providing services to taxonomists for standard genome sequencing and annotation.</title>
        <authorList>
            <consortium name="The Broad Institute Genomics Platform"/>
            <consortium name="The Broad Institute Genome Sequencing Center for Infectious Disease"/>
            <person name="Wu L."/>
            <person name="Ma J."/>
        </authorList>
    </citation>
    <scope>NUCLEOTIDE SEQUENCE [LARGE SCALE GENOMIC DNA]</scope>
    <source>
        <strain evidence="2">JCM 18952</strain>
    </source>
</reference>
<proteinExistence type="predicted"/>
<name>A0ABP9TTH0_9MICC</name>
<gene>
    <name evidence="1" type="ORF">GCM10025778_35870</name>
</gene>
<sequence length="84" mass="9864">MIEKKIPAANPLETMPGDPEHRFEYLIITARPGEHRSVARAAVREHSEYGKWELVRTCLYEGGGQKYWMRRRIMRVKPTLNIRA</sequence>
<dbReference type="EMBL" id="BAABLK010000093">
    <property type="protein sequence ID" value="GAA5229048.1"/>
    <property type="molecule type" value="Genomic_DNA"/>
</dbReference>
<dbReference type="InterPro" id="IPR043758">
    <property type="entry name" value="DUF5703"/>
</dbReference>